<evidence type="ECO:0000313" key="2">
    <source>
        <dbReference type="EMBL" id="MBB4967688.1"/>
    </source>
</evidence>
<dbReference type="InterPro" id="IPR006045">
    <property type="entry name" value="Cupin_1"/>
</dbReference>
<organism evidence="2 3">
    <name type="scientific">Saccharothrix violaceirubra</name>
    <dbReference type="NCBI Taxonomy" id="413306"/>
    <lineage>
        <taxon>Bacteria</taxon>
        <taxon>Bacillati</taxon>
        <taxon>Actinomycetota</taxon>
        <taxon>Actinomycetes</taxon>
        <taxon>Pseudonocardiales</taxon>
        <taxon>Pseudonocardiaceae</taxon>
        <taxon>Saccharothrix</taxon>
    </lineage>
</organism>
<evidence type="ECO:0000313" key="3">
    <source>
        <dbReference type="Proteomes" id="UP000542674"/>
    </source>
</evidence>
<dbReference type="InterPro" id="IPR011051">
    <property type="entry name" value="RmlC_Cupin_sf"/>
</dbReference>
<dbReference type="AlphaFoldDB" id="A0A7W7T6X2"/>
<dbReference type="SUPFAM" id="SSF51182">
    <property type="entry name" value="RmlC-like cupins"/>
    <property type="match status" value="1"/>
</dbReference>
<dbReference type="GO" id="GO:0051213">
    <property type="term" value="F:dioxygenase activity"/>
    <property type="evidence" value="ECO:0007669"/>
    <property type="project" value="UniProtKB-KW"/>
</dbReference>
<feature type="domain" description="Cupin type-1" evidence="1">
    <location>
        <begin position="12"/>
        <end position="133"/>
    </location>
</feature>
<proteinExistence type="predicted"/>
<keyword evidence="3" id="KW-1185">Reference proteome</keyword>
<dbReference type="Pfam" id="PF07883">
    <property type="entry name" value="Cupin_2"/>
    <property type="match status" value="1"/>
</dbReference>
<comment type="caution">
    <text evidence="2">The sequence shown here is derived from an EMBL/GenBank/DDBJ whole genome shotgun (WGS) entry which is preliminary data.</text>
</comment>
<dbReference type="Proteomes" id="UP000542674">
    <property type="component" value="Unassembled WGS sequence"/>
</dbReference>
<accession>A0A7W7T6X2</accession>
<dbReference type="PANTHER" id="PTHR36440">
    <property type="entry name" value="PUTATIVE (AFU_ORTHOLOGUE AFUA_8G07350)-RELATED"/>
    <property type="match status" value="1"/>
</dbReference>
<keyword evidence="2" id="KW-0560">Oxidoreductase</keyword>
<dbReference type="InterPro" id="IPR014710">
    <property type="entry name" value="RmlC-like_jellyroll"/>
</dbReference>
<keyword evidence="2" id="KW-0223">Dioxygenase</keyword>
<dbReference type="PANTHER" id="PTHR36440:SF1">
    <property type="entry name" value="PUTATIVE (AFU_ORTHOLOGUE AFUA_8G07350)-RELATED"/>
    <property type="match status" value="1"/>
</dbReference>
<sequence>MEKPLIVRSPEAELLDADPSATVTLLADTATATANRSRFAAGANGAPPHFHTKATELFFVVSGSLDVLLDQEVRTLAEGDFLLVPPGVHHAFGATSGKDADVLFVFTPGIGRFDYYRLLDRVQRGQADPAEIGASQDRFDNHYVDSPTWTRHRVG</sequence>
<dbReference type="Gene3D" id="2.60.120.10">
    <property type="entry name" value="Jelly Rolls"/>
    <property type="match status" value="1"/>
</dbReference>
<reference evidence="2 3" key="1">
    <citation type="submission" date="2020-08" db="EMBL/GenBank/DDBJ databases">
        <title>Sequencing the genomes of 1000 actinobacteria strains.</title>
        <authorList>
            <person name="Klenk H.-P."/>
        </authorList>
    </citation>
    <scope>NUCLEOTIDE SEQUENCE [LARGE SCALE GENOMIC DNA]</scope>
    <source>
        <strain evidence="2 3">DSM 45084</strain>
    </source>
</reference>
<name>A0A7W7T6X2_9PSEU</name>
<dbReference type="SMART" id="SM00835">
    <property type="entry name" value="Cupin_1"/>
    <property type="match status" value="1"/>
</dbReference>
<evidence type="ECO:0000259" key="1">
    <source>
        <dbReference type="SMART" id="SM00835"/>
    </source>
</evidence>
<dbReference type="EMBL" id="JACHJS010000001">
    <property type="protein sequence ID" value="MBB4967688.1"/>
    <property type="molecule type" value="Genomic_DNA"/>
</dbReference>
<protein>
    <submittedName>
        <fullName evidence="2">Quercetin dioxygenase-like cupin family protein</fullName>
    </submittedName>
</protein>
<dbReference type="InterPro" id="IPR013096">
    <property type="entry name" value="Cupin_2"/>
</dbReference>
<dbReference type="InterPro" id="IPR053146">
    <property type="entry name" value="QDO-like"/>
</dbReference>
<gene>
    <name evidence="2" type="ORF">F4559_005047</name>
</gene>
<dbReference type="RefSeq" id="WP_184672586.1">
    <property type="nucleotide sequence ID" value="NZ_BAABAI010000010.1"/>
</dbReference>